<reference evidence="2 3" key="1">
    <citation type="submission" date="2014-04" db="EMBL/GenBank/DDBJ databases">
        <authorList>
            <consortium name="DOE Joint Genome Institute"/>
            <person name="Kuo A."/>
            <person name="Kohler A."/>
            <person name="Nagy L.G."/>
            <person name="Floudas D."/>
            <person name="Copeland A."/>
            <person name="Barry K.W."/>
            <person name="Cichocki N."/>
            <person name="Veneault-Fourrey C."/>
            <person name="LaButti K."/>
            <person name="Lindquist E.A."/>
            <person name="Lipzen A."/>
            <person name="Lundell T."/>
            <person name="Morin E."/>
            <person name="Murat C."/>
            <person name="Sun H."/>
            <person name="Tunlid A."/>
            <person name="Henrissat B."/>
            <person name="Grigoriev I.V."/>
            <person name="Hibbett D.S."/>
            <person name="Martin F."/>
            <person name="Nordberg H.P."/>
            <person name="Cantor M.N."/>
            <person name="Hua S.X."/>
        </authorList>
    </citation>
    <scope>NUCLEOTIDE SEQUENCE [LARGE SCALE GENOMIC DNA]</scope>
    <source>
        <strain evidence="2 3">LaAM-08-1</strain>
    </source>
</reference>
<feature type="compositionally biased region" description="Basic and acidic residues" evidence="1">
    <location>
        <begin position="228"/>
        <end position="237"/>
    </location>
</feature>
<feature type="compositionally biased region" description="Acidic residues" evidence="1">
    <location>
        <begin position="238"/>
        <end position="250"/>
    </location>
</feature>
<feature type="region of interest" description="Disordered" evidence="1">
    <location>
        <begin position="647"/>
        <end position="677"/>
    </location>
</feature>
<dbReference type="Proteomes" id="UP000054477">
    <property type="component" value="Unassembled WGS sequence"/>
</dbReference>
<gene>
    <name evidence="2" type="ORF">K443DRAFT_398956</name>
</gene>
<dbReference type="HOGENOM" id="CLU_405995_0_0_1"/>
<feature type="region of interest" description="Disordered" evidence="1">
    <location>
        <begin position="570"/>
        <end position="599"/>
    </location>
</feature>
<feature type="compositionally biased region" description="Basic residues" evidence="1">
    <location>
        <begin position="668"/>
        <end position="677"/>
    </location>
</feature>
<name>A0A0C9WYB0_9AGAR</name>
<reference evidence="3" key="2">
    <citation type="submission" date="2015-01" db="EMBL/GenBank/DDBJ databases">
        <title>Evolutionary Origins and Diversification of the Mycorrhizal Mutualists.</title>
        <authorList>
            <consortium name="DOE Joint Genome Institute"/>
            <consortium name="Mycorrhizal Genomics Consortium"/>
            <person name="Kohler A."/>
            <person name="Kuo A."/>
            <person name="Nagy L.G."/>
            <person name="Floudas D."/>
            <person name="Copeland A."/>
            <person name="Barry K.W."/>
            <person name="Cichocki N."/>
            <person name="Veneault-Fourrey C."/>
            <person name="LaButti K."/>
            <person name="Lindquist E.A."/>
            <person name="Lipzen A."/>
            <person name="Lundell T."/>
            <person name="Morin E."/>
            <person name="Murat C."/>
            <person name="Riley R."/>
            <person name="Ohm R."/>
            <person name="Sun H."/>
            <person name="Tunlid A."/>
            <person name="Henrissat B."/>
            <person name="Grigoriev I.V."/>
            <person name="Hibbett D.S."/>
            <person name="Martin F."/>
        </authorList>
    </citation>
    <scope>NUCLEOTIDE SEQUENCE [LARGE SCALE GENOMIC DNA]</scope>
    <source>
        <strain evidence="3">LaAM-08-1</strain>
    </source>
</reference>
<keyword evidence="3" id="KW-1185">Reference proteome</keyword>
<proteinExistence type="predicted"/>
<sequence>MSDEESWNDGNATDATESLISNVLQSLSDPEGSVRFTDLPCSQILRVKEDEESATKYADLCFQFLRLDEEEDLSIGARTVDHAAMCTKDRPRFVDLPCPSVEYACEGASWSENCYKVDEDGPGNNTRGNETCETDQFDAGEVDEAESVDVFGLCDVDVFDFNAFDEVPLSDADTEELRDVPPSPDLSGASVDKTGRYSTMSKGKWKEGTDGVDAPPGMSADGGGLHSTESRGKRKEEAEVEGSASEDDEPPKEPIERPIAETSSKWVKHNTPFLEEYAKRQINPPLGKRVEVELSDATQFVLGMFQMAANRGGVKEKGKKGRPKKQVPAKAENVLLDGFVDIQKWTTEYLRVRFGQESTVIGSLVPTLLTMIVNSFYEAHMVLLDDVVSKALELKNDRLGSSLEVSDFAFGFDFKMTQELPFLAEASCRVRETPVDKAAEILGEKTAEVSQRSSRGRGASYRGRGIGSRGNTSSRGRPIGPRKSADSDADEGELVVTPIPSGPVQRKKQPTRRALKKALKASTESEVDVESLPLDHSEIQSGTETMLNSPADTLIALDGFEDVKSLFEAAGGPSTPLDSANTSTSGGSIEESSIPPPTTYLYRRYDTRRVARSASSAAPRLTVRIPRPSLKQSVSAARLSPLGQLCVGAIPDPEKSGSVPSISDNGRARKKRKREGE</sequence>
<feature type="region of interest" description="Disordered" evidence="1">
    <location>
        <begin position="172"/>
        <end position="266"/>
    </location>
</feature>
<dbReference type="EMBL" id="KN838566">
    <property type="protein sequence ID" value="KIK04790.1"/>
    <property type="molecule type" value="Genomic_DNA"/>
</dbReference>
<feature type="compositionally biased region" description="Low complexity" evidence="1">
    <location>
        <begin position="582"/>
        <end position="593"/>
    </location>
</feature>
<accession>A0A0C9WYB0</accession>
<feature type="compositionally biased region" description="Basic residues" evidence="1">
    <location>
        <begin position="505"/>
        <end position="519"/>
    </location>
</feature>
<protein>
    <submittedName>
        <fullName evidence="2">Uncharacterized protein</fullName>
    </submittedName>
</protein>
<evidence type="ECO:0000256" key="1">
    <source>
        <dbReference type="SAM" id="MobiDB-lite"/>
    </source>
</evidence>
<dbReference type="OrthoDB" id="3061761at2759"/>
<organism evidence="2 3">
    <name type="scientific">Laccaria amethystina LaAM-08-1</name>
    <dbReference type="NCBI Taxonomy" id="1095629"/>
    <lineage>
        <taxon>Eukaryota</taxon>
        <taxon>Fungi</taxon>
        <taxon>Dikarya</taxon>
        <taxon>Basidiomycota</taxon>
        <taxon>Agaricomycotina</taxon>
        <taxon>Agaricomycetes</taxon>
        <taxon>Agaricomycetidae</taxon>
        <taxon>Agaricales</taxon>
        <taxon>Agaricineae</taxon>
        <taxon>Hydnangiaceae</taxon>
        <taxon>Laccaria</taxon>
    </lineage>
</organism>
<feature type="compositionally biased region" description="Low complexity" evidence="1">
    <location>
        <begin position="450"/>
        <end position="463"/>
    </location>
</feature>
<dbReference type="AlphaFoldDB" id="A0A0C9WYB0"/>
<evidence type="ECO:0000313" key="2">
    <source>
        <dbReference type="EMBL" id="KIK04790.1"/>
    </source>
</evidence>
<evidence type="ECO:0000313" key="3">
    <source>
        <dbReference type="Proteomes" id="UP000054477"/>
    </source>
</evidence>
<feature type="region of interest" description="Disordered" evidence="1">
    <location>
        <begin position="446"/>
        <end position="520"/>
    </location>
</feature>